<dbReference type="EMBL" id="LTBC01000001">
    <property type="protein sequence ID" value="KYH33533.1"/>
    <property type="molecule type" value="Genomic_DNA"/>
</dbReference>
<reference evidence="2 3" key="1">
    <citation type="submission" date="2016-02" db="EMBL/GenBank/DDBJ databases">
        <title>Genome sequence of Moorella mulderi DSM 14980.</title>
        <authorList>
            <person name="Poehlein A."/>
            <person name="Daniel R."/>
        </authorList>
    </citation>
    <scope>NUCLEOTIDE SEQUENCE [LARGE SCALE GENOMIC DNA]</scope>
    <source>
        <strain evidence="2 3">DSM 14980</strain>
    </source>
</reference>
<dbReference type="PATRIC" id="fig|1122241.3.peg.257"/>
<sequence length="129" mass="13702">MNNQGVGIIEVRGLAAAVAAADTATCRTTAPIWCGMKEIKKKPVTHKFLTITGAVRQPQTLTVPLGTPVRELLTLAGGPALPLKEEGELVDVIVIPSPHPALQPIPPRQPGVFPQPSLPATSTWHKRLI</sequence>
<protein>
    <submittedName>
        <fullName evidence="2">SLBB domain protein</fullName>
    </submittedName>
</protein>
<dbReference type="Gene3D" id="3.30.70.1710">
    <property type="match status" value="1"/>
</dbReference>
<proteinExistence type="predicted"/>
<gene>
    <name evidence="2" type="ORF">MOMUL_02350</name>
</gene>
<name>A0A151B175_9FIRM</name>
<evidence type="ECO:0000313" key="2">
    <source>
        <dbReference type="EMBL" id="KYH33533.1"/>
    </source>
</evidence>
<dbReference type="Proteomes" id="UP000075670">
    <property type="component" value="Unassembled WGS sequence"/>
</dbReference>
<evidence type="ECO:0000259" key="1">
    <source>
        <dbReference type="Pfam" id="PF10531"/>
    </source>
</evidence>
<dbReference type="InterPro" id="IPR037233">
    <property type="entry name" value="CcmK-like_sf"/>
</dbReference>
<keyword evidence="3" id="KW-1185">Reference proteome</keyword>
<dbReference type="AlphaFoldDB" id="A0A151B175"/>
<organism evidence="2 3">
    <name type="scientific">Moorella mulderi DSM 14980</name>
    <dbReference type="NCBI Taxonomy" id="1122241"/>
    <lineage>
        <taxon>Bacteria</taxon>
        <taxon>Bacillati</taxon>
        <taxon>Bacillota</taxon>
        <taxon>Clostridia</taxon>
        <taxon>Neomoorellales</taxon>
        <taxon>Neomoorellaceae</taxon>
        <taxon>Neomoorella</taxon>
    </lineage>
</organism>
<accession>A0A151B175</accession>
<dbReference type="InterPro" id="IPR019554">
    <property type="entry name" value="Soluble_ligand-bd"/>
</dbReference>
<comment type="caution">
    <text evidence="2">The sequence shown here is derived from an EMBL/GenBank/DDBJ whole genome shotgun (WGS) entry which is preliminary data.</text>
</comment>
<dbReference type="RefSeq" id="WP_062280490.1">
    <property type="nucleotide sequence ID" value="NZ_LTBC01000001.1"/>
</dbReference>
<dbReference type="SUPFAM" id="SSF142984">
    <property type="entry name" value="Nqo1 middle domain-like"/>
    <property type="match status" value="1"/>
</dbReference>
<feature type="domain" description="Soluble ligand binding" evidence="1">
    <location>
        <begin position="50"/>
        <end position="82"/>
    </location>
</feature>
<dbReference type="Pfam" id="PF10531">
    <property type="entry name" value="SLBB"/>
    <property type="match status" value="1"/>
</dbReference>
<evidence type="ECO:0000313" key="3">
    <source>
        <dbReference type="Proteomes" id="UP000075670"/>
    </source>
</evidence>